<feature type="transmembrane region" description="Helical" evidence="6">
    <location>
        <begin position="340"/>
        <end position="358"/>
    </location>
</feature>
<protein>
    <submittedName>
        <fullName evidence="7">Lipopolysaccharide export system permease protein</fullName>
    </submittedName>
</protein>
<dbReference type="GO" id="GO:0015920">
    <property type="term" value="P:lipopolysaccharide transport"/>
    <property type="evidence" value="ECO:0007669"/>
    <property type="project" value="TreeGrafter"/>
</dbReference>
<dbReference type="PANTHER" id="PTHR33529">
    <property type="entry name" value="SLR0882 PROTEIN-RELATED"/>
    <property type="match status" value="1"/>
</dbReference>
<accession>A0A4R8DR48</accession>
<feature type="transmembrane region" description="Helical" evidence="6">
    <location>
        <begin position="311"/>
        <end position="328"/>
    </location>
</feature>
<proteinExistence type="predicted"/>
<keyword evidence="5 6" id="KW-0472">Membrane</keyword>
<evidence type="ECO:0000256" key="6">
    <source>
        <dbReference type="SAM" id="Phobius"/>
    </source>
</evidence>
<feature type="transmembrane region" description="Helical" evidence="6">
    <location>
        <begin position="12"/>
        <end position="33"/>
    </location>
</feature>
<feature type="transmembrane region" description="Helical" evidence="6">
    <location>
        <begin position="283"/>
        <end position="299"/>
    </location>
</feature>
<dbReference type="AlphaFoldDB" id="A0A4R8DR48"/>
<dbReference type="GO" id="GO:0043190">
    <property type="term" value="C:ATP-binding cassette (ABC) transporter complex"/>
    <property type="evidence" value="ECO:0007669"/>
    <property type="project" value="TreeGrafter"/>
</dbReference>
<evidence type="ECO:0000256" key="1">
    <source>
        <dbReference type="ARBA" id="ARBA00004651"/>
    </source>
</evidence>
<dbReference type="RefSeq" id="WP_133992106.1">
    <property type="nucleotide sequence ID" value="NZ_SODV01000001.1"/>
</dbReference>
<evidence type="ECO:0000256" key="3">
    <source>
        <dbReference type="ARBA" id="ARBA00022692"/>
    </source>
</evidence>
<comment type="caution">
    <text evidence="7">The sequence shown here is derived from an EMBL/GenBank/DDBJ whole genome shotgun (WGS) entry which is preliminary data.</text>
</comment>
<dbReference type="InterPro" id="IPR005495">
    <property type="entry name" value="LptG/LptF_permease"/>
</dbReference>
<keyword evidence="3 6" id="KW-0812">Transmembrane</keyword>
<dbReference type="OrthoDB" id="9807977at2"/>
<evidence type="ECO:0000256" key="2">
    <source>
        <dbReference type="ARBA" id="ARBA00022475"/>
    </source>
</evidence>
<reference evidence="7 8" key="1">
    <citation type="submission" date="2019-03" db="EMBL/GenBank/DDBJ databases">
        <title>Genomic Encyclopedia of Type Strains, Phase IV (KMG-IV): sequencing the most valuable type-strain genomes for metagenomic binning, comparative biology and taxonomic classification.</title>
        <authorList>
            <person name="Goeker M."/>
        </authorList>
    </citation>
    <scope>NUCLEOTIDE SEQUENCE [LARGE SCALE GENOMIC DNA]</scope>
    <source>
        <strain evidence="7 8">DSM 100059</strain>
    </source>
</reference>
<keyword evidence="4 6" id="KW-1133">Transmembrane helix</keyword>
<evidence type="ECO:0000256" key="4">
    <source>
        <dbReference type="ARBA" id="ARBA00022989"/>
    </source>
</evidence>
<name>A0A4R8DR48_9BACT</name>
<organism evidence="7 8">
    <name type="scientific">Dinghuibacter silviterrae</name>
    <dbReference type="NCBI Taxonomy" id="1539049"/>
    <lineage>
        <taxon>Bacteria</taxon>
        <taxon>Pseudomonadati</taxon>
        <taxon>Bacteroidota</taxon>
        <taxon>Chitinophagia</taxon>
        <taxon>Chitinophagales</taxon>
        <taxon>Chitinophagaceae</taxon>
        <taxon>Dinghuibacter</taxon>
    </lineage>
</organism>
<dbReference type="EMBL" id="SODV01000001">
    <property type="protein sequence ID" value="TDX00439.1"/>
    <property type="molecule type" value="Genomic_DNA"/>
</dbReference>
<feature type="transmembrane region" description="Helical" evidence="6">
    <location>
        <begin position="100"/>
        <end position="118"/>
    </location>
</feature>
<keyword evidence="8" id="KW-1185">Reference proteome</keyword>
<dbReference type="Proteomes" id="UP000294498">
    <property type="component" value="Unassembled WGS sequence"/>
</dbReference>
<comment type="subcellular location">
    <subcellularLocation>
        <location evidence="1">Cell membrane</location>
        <topology evidence="1">Multi-pass membrane protein</topology>
    </subcellularLocation>
</comment>
<evidence type="ECO:0000313" key="8">
    <source>
        <dbReference type="Proteomes" id="UP000294498"/>
    </source>
</evidence>
<feature type="transmembrane region" description="Helical" evidence="6">
    <location>
        <begin position="53"/>
        <end position="79"/>
    </location>
</feature>
<keyword evidence="2" id="KW-1003">Cell membrane</keyword>
<evidence type="ECO:0000256" key="5">
    <source>
        <dbReference type="ARBA" id="ARBA00023136"/>
    </source>
</evidence>
<gene>
    <name evidence="7" type="ORF">EDB95_1463</name>
</gene>
<dbReference type="PANTHER" id="PTHR33529:SF8">
    <property type="entry name" value="PERMEASE, YJGP_YJGQ FAMILY"/>
    <property type="match status" value="1"/>
</dbReference>
<evidence type="ECO:0000313" key="7">
    <source>
        <dbReference type="EMBL" id="TDX00439.1"/>
    </source>
</evidence>
<sequence>MKKIDWYILKKFLSTFFFAILMFTVISVVVDISEKTDDFVRSNLSFRQIVMQYYIGFIPYIIAFLFPLFVFLAVIFFASKMAARTEVIAILSSGVSFRRYLRAFVVGGVFLGSILWWADRFIVPKANQIRTDFQAKYVDTDPYNPSQAQLNRIHFRIDPVTYAGMAFYDTLRKTGSQFYMYRLNDSDKLVYNLRAEGISWDTATKKWRLDNLIERKINGLHETVSMDIQRKVDLHLAPSELNNDFYIQDKLTTPQLDVYIKREKLRGAEGVNTLEVERYRRDATPVAVFLLTMIGACIASRKIRGGSGVHLALGIFISAVYIIANQFSTVFSTKGHLPPFWAAWIPNIIFLFVAWGLYRKAPK</sequence>
<dbReference type="Pfam" id="PF03739">
    <property type="entry name" value="LptF_LptG"/>
    <property type="match status" value="1"/>
</dbReference>